<sequence length="115" mass="12610">MGKSDRVPTKLQFEVRKTLKVQGEGVTAPEGVLEGASADLKQILVSMPHSLTKIDGKKDALKYRMNRISARLARHAECLDQKLQQVIAKKEAKGHQRNTQAAGSGDAEEEMGNIE</sequence>
<dbReference type="Proteomes" id="UP001066276">
    <property type="component" value="Chromosome 11"/>
</dbReference>
<protein>
    <submittedName>
        <fullName evidence="2">Uncharacterized protein</fullName>
    </submittedName>
</protein>
<dbReference type="AlphaFoldDB" id="A0AAV7LFT8"/>
<accession>A0AAV7LFT8</accession>
<evidence type="ECO:0000256" key="1">
    <source>
        <dbReference type="SAM" id="MobiDB-lite"/>
    </source>
</evidence>
<feature type="compositionally biased region" description="Acidic residues" evidence="1">
    <location>
        <begin position="106"/>
        <end position="115"/>
    </location>
</feature>
<feature type="region of interest" description="Disordered" evidence="1">
    <location>
        <begin position="90"/>
        <end position="115"/>
    </location>
</feature>
<evidence type="ECO:0000313" key="3">
    <source>
        <dbReference type="Proteomes" id="UP001066276"/>
    </source>
</evidence>
<comment type="caution">
    <text evidence="2">The sequence shown here is derived from an EMBL/GenBank/DDBJ whole genome shotgun (WGS) entry which is preliminary data.</text>
</comment>
<name>A0AAV7LFT8_PLEWA</name>
<reference evidence="2" key="1">
    <citation type="journal article" date="2022" name="bioRxiv">
        <title>Sequencing and chromosome-scale assembly of the giantPleurodeles waltlgenome.</title>
        <authorList>
            <person name="Brown T."/>
            <person name="Elewa A."/>
            <person name="Iarovenko S."/>
            <person name="Subramanian E."/>
            <person name="Araus A.J."/>
            <person name="Petzold A."/>
            <person name="Susuki M."/>
            <person name="Suzuki K.-i.T."/>
            <person name="Hayashi T."/>
            <person name="Toyoda A."/>
            <person name="Oliveira C."/>
            <person name="Osipova E."/>
            <person name="Leigh N.D."/>
            <person name="Simon A."/>
            <person name="Yun M.H."/>
        </authorList>
    </citation>
    <scope>NUCLEOTIDE SEQUENCE</scope>
    <source>
        <strain evidence="2">20211129_DDA</strain>
        <tissue evidence="2">Liver</tissue>
    </source>
</reference>
<dbReference type="EMBL" id="JANPWB010000015">
    <property type="protein sequence ID" value="KAJ1090481.1"/>
    <property type="molecule type" value="Genomic_DNA"/>
</dbReference>
<keyword evidence="3" id="KW-1185">Reference proteome</keyword>
<gene>
    <name evidence="2" type="ORF">NDU88_003613</name>
</gene>
<proteinExistence type="predicted"/>
<evidence type="ECO:0000313" key="2">
    <source>
        <dbReference type="EMBL" id="KAJ1090481.1"/>
    </source>
</evidence>
<organism evidence="2 3">
    <name type="scientific">Pleurodeles waltl</name>
    <name type="common">Iberian ribbed newt</name>
    <dbReference type="NCBI Taxonomy" id="8319"/>
    <lineage>
        <taxon>Eukaryota</taxon>
        <taxon>Metazoa</taxon>
        <taxon>Chordata</taxon>
        <taxon>Craniata</taxon>
        <taxon>Vertebrata</taxon>
        <taxon>Euteleostomi</taxon>
        <taxon>Amphibia</taxon>
        <taxon>Batrachia</taxon>
        <taxon>Caudata</taxon>
        <taxon>Salamandroidea</taxon>
        <taxon>Salamandridae</taxon>
        <taxon>Pleurodelinae</taxon>
        <taxon>Pleurodeles</taxon>
    </lineage>
</organism>